<feature type="region of interest" description="Disordered" evidence="1">
    <location>
        <begin position="58"/>
        <end position="83"/>
    </location>
</feature>
<evidence type="ECO:0000256" key="1">
    <source>
        <dbReference type="SAM" id="MobiDB-lite"/>
    </source>
</evidence>
<sequence>MHGPENVGCQRIKDQRNDMKQRHRNADQIHELFHRMRTILSAQPYCCVCRTEASPASARRRFGSGAGRPPGREEIPVRRVAME</sequence>
<feature type="compositionally biased region" description="Basic and acidic residues" evidence="1">
    <location>
        <begin position="11"/>
        <end position="21"/>
    </location>
</feature>
<protein>
    <submittedName>
        <fullName evidence="2">Uncharacterized protein</fullName>
    </submittedName>
</protein>
<feature type="region of interest" description="Disordered" evidence="1">
    <location>
        <begin position="1"/>
        <end position="21"/>
    </location>
</feature>
<reference evidence="2" key="1">
    <citation type="submission" date="2019-08" db="EMBL/GenBank/DDBJ databases">
        <authorList>
            <person name="Kucharzyk K."/>
            <person name="Murdoch R.W."/>
            <person name="Higgins S."/>
            <person name="Loffler F."/>
        </authorList>
    </citation>
    <scope>NUCLEOTIDE SEQUENCE</scope>
</reference>
<accession>A0A645FZ24</accession>
<comment type="caution">
    <text evidence="2">The sequence shown here is derived from an EMBL/GenBank/DDBJ whole genome shotgun (WGS) entry which is preliminary data.</text>
</comment>
<feature type="compositionally biased region" description="Basic and acidic residues" evidence="1">
    <location>
        <begin position="70"/>
        <end position="83"/>
    </location>
</feature>
<evidence type="ECO:0000313" key="2">
    <source>
        <dbReference type="EMBL" id="MPN19808.1"/>
    </source>
</evidence>
<name>A0A645FZ24_9ZZZZ</name>
<dbReference type="EMBL" id="VSSQ01067416">
    <property type="protein sequence ID" value="MPN19808.1"/>
    <property type="molecule type" value="Genomic_DNA"/>
</dbReference>
<proteinExistence type="predicted"/>
<gene>
    <name evidence="2" type="ORF">SDC9_167180</name>
</gene>
<organism evidence="2">
    <name type="scientific">bioreactor metagenome</name>
    <dbReference type="NCBI Taxonomy" id="1076179"/>
    <lineage>
        <taxon>unclassified sequences</taxon>
        <taxon>metagenomes</taxon>
        <taxon>ecological metagenomes</taxon>
    </lineage>
</organism>
<dbReference type="AlphaFoldDB" id="A0A645FZ24"/>